<organism evidence="2 3">
    <name type="scientific">Aspergillus lucknowensis</name>
    <dbReference type="NCBI Taxonomy" id="176173"/>
    <lineage>
        <taxon>Eukaryota</taxon>
        <taxon>Fungi</taxon>
        <taxon>Dikarya</taxon>
        <taxon>Ascomycota</taxon>
        <taxon>Pezizomycotina</taxon>
        <taxon>Eurotiomycetes</taxon>
        <taxon>Eurotiomycetidae</taxon>
        <taxon>Eurotiales</taxon>
        <taxon>Aspergillaceae</taxon>
        <taxon>Aspergillus</taxon>
        <taxon>Aspergillus subgen. Nidulantes</taxon>
    </lineage>
</organism>
<sequence>MTSSAVCPPGPRACGRLRPPSRQKLPSTPLCQAFSVANRNNSLISVRPHPVLRWRCHRDVPVFSSVVCGLHHNLPPM</sequence>
<name>A0ABR4M4E0_9EURO</name>
<evidence type="ECO:0008006" key="4">
    <source>
        <dbReference type="Google" id="ProtNLM"/>
    </source>
</evidence>
<keyword evidence="3" id="KW-1185">Reference proteome</keyword>
<dbReference type="RefSeq" id="XP_070890441.1">
    <property type="nucleotide sequence ID" value="XM_071028014.1"/>
</dbReference>
<dbReference type="EMBL" id="JBFXLQ010000003">
    <property type="protein sequence ID" value="KAL2871462.1"/>
    <property type="molecule type" value="Genomic_DNA"/>
</dbReference>
<gene>
    <name evidence="2" type="ORF">BJX67DRAFT_342284</name>
</gene>
<reference evidence="2 3" key="1">
    <citation type="submission" date="2024-07" db="EMBL/GenBank/DDBJ databases">
        <title>Section-level genome sequencing and comparative genomics of Aspergillus sections Usti and Cavernicolus.</title>
        <authorList>
            <consortium name="Lawrence Berkeley National Laboratory"/>
            <person name="Nybo J.L."/>
            <person name="Vesth T.C."/>
            <person name="Theobald S."/>
            <person name="Frisvad J.C."/>
            <person name="Larsen T.O."/>
            <person name="Kjaerboelling I."/>
            <person name="Rothschild-Mancinelli K."/>
            <person name="Lyhne E.K."/>
            <person name="Kogle M.E."/>
            <person name="Barry K."/>
            <person name="Clum A."/>
            <person name="Na H."/>
            <person name="Ledsgaard L."/>
            <person name="Lin J."/>
            <person name="Lipzen A."/>
            <person name="Kuo A."/>
            <person name="Riley R."/>
            <person name="Mondo S."/>
            <person name="Labutti K."/>
            <person name="Haridas S."/>
            <person name="Pangalinan J."/>
            <person name="Salamov A.A."/>
            <person name="Simmons B.A."/>
            <person name="Magnuson J.K."/>
            <person name="Chen J."/>
            <person name="Drula E."/>
            <person name="Henrissat B."/>
            <person name="Wiebenga A."/>
            <person name="Lubbers R.J."/>
            <person name="Gomes A.C."/>
            <person name="Macurrencykelacurrency M.R."/>
            <person name="Stajich J."/>
            <person name="Grigoriev I.V."/>
            <person name="Mortensen U.H."/>
            <person name="De Vries R.P."/>
            <person name="Baker S.E."/>
            <person name="Andersen M.R."/>
        </authorList>
    </citation>
    <scope>NUCLEOTIDE SEQUENCE [LARGE SCALE GENOMIC DNA]</scope>
    <source>
        <strain evidence="2 3">CBS 449.75</strain>
    </source>
</reference>
<evidence type="ECO:0000256" key="1">
    <source>
        <dbReference type="SAM" id="MobiDB-lite"/>
    </source>
</evidence>
<dbReference type="Proteomes" id="UP001610432">
    <property type="component" value="Unassembled WGS sequence"/>
</dbReference>
<evidence type="ECO:0000313" key="3">
    <source>
        <dbReference type="Proteomes" id="UP001610432"/>
    </source>
</evidence>
<proteinExistence type="predicted"/>
<accession>A0ABR4M4E0</accession>
<evidence type="ECO:0000313" key="2">
    <source>
        <dbReference type="EMBL" id="KAL2871462.1"/>
    </source>
</evidence>
<comment type="caution">
    <text evidence="2">The sequence shown here is derived from an EMBL/GenBank/DDBJ whole genome shotgun (WGS) entry which is preliminary data.</text>
</comment>
<protein>
    <recommendedName>
        <fullName evidence="4">Actin</fullName>
    </recommendedName>
</protein>
<dbReference type="GeneID" id="98143086"/>
<feature type="region of interest" description="Disordered" evidence="1">
    <location>
        <begin position="1"/>
        <end position="22"/>
    </location>
</feature>
<feature type="non-terminal residue" evidence="2">
    <location>
        <position position="77"/>
    </location>
</feature>